<dbReference type="Pfam" id="PF01832">
    <property type="entry name" value="Glucosaminidase"/>
    <property type="match status" value="1"/>
</dbReference>
<dbReference type="Pfam" id="PF10135">
    <property type="entry name" value="Rod-binding"/>
    <property type="match status" value="1"/>
</dbReference>
<dbReference type="NCBIfam" id="TIGR02541">
    <property type="entry name" value="flagell_FlgJ"/>
    <property type="match status" value="1"/>
</dbReference>
<sequence length="396" mass="42898">MNPKSLVSSPADSGAFTDLNRLNSLKHGDRDSDANVRKVAQEFESLFVSEMLKASRKASDVLADEDSPMNSSTVKQYRDMYDQQLAVSMSREGGGIGLQDVLVRQLSKNKAAPVNTSPFPRIEGKAPTLWGAKVDEQANTTQSTVHRNDVAALNSRRLALPGKLTDRLLAGIVPSAATPNTAALPLRDGQTLVDGVVKGDWQPAQTFGVGTDGTRILGRAVAQPPLAPKKAFADSDAFVATMLPMAEQAAKRIGIDPRYLVAQAALETGWGKSVMRNSDGSSSHNLFGIKATGNWQGGEARAITSEFRDGQFVKETAAFRSYDSYQDSFHDLVSLLQNNSRYQEAVKSADKPEQFVRELQKAGYATDPNYASKISQIARQMKSYESYASLGTTTKL</sequence>
<dbReference type="GO" id="GO:0042597">
    <property type="term" value="C:periplasmic space"/>
    <property type="evidence" value="ECO:0007669"/>
    <property type="project" value="UniProtKB-SubCell"/>
</dbReference>
<keyword evidence="7" id="KW-1005">Bacterial flagellum biogenesis</keyword>
<organism evidence="13 14">
    <name type="scientific">Pseudomonas mosselii</name>
    <dbReference type="NCBI Taxonomy" id="78327"/>
    <lineage>
        <taxon>Bacteria</taxon>
        <taxon>Pseudomonadati</taxon>
        <taxon>Pseudomonadota</taxon>
        <taxon>Gammaproteobacteria</taxon>
        <taxon>Pseudomonadales</taxon>
        <taxon>Pseudomonadaceae</taxon>
        <taxon>Pseudomonas</taxon>
    </lineage>
</organism>
<dbReference type="InterPro" id="IPR051056">
    <property type="entry name" value="Glycosyl_Hydrolase_73"/>
</dbReference>
<evidence type="ECO:0000256" key="2">
    <source>
        <dbReference type="ARBA" id="ARBA00004418"/>
    </source>
</evidence>
<evidence type="ECO:0000313" key="14">
    <source>
        <dbReference type="Proteomes" id="UP000309819"/>
    </source>
</evidence>
<dbReference type="EMBL" id="VAUO01000002">
    <property type="protein sequence ID" value="TLP62873.1"/>
    <property type="molecule type" value="Genomic_DNA"/>
</dbReference>
<dbReference type="GO" id="GO:0016798">
    <property type="term" value="F:hydrolase activity, acting on glycosyl bonds"/>
    <property type="evidence" value="ECO:0007669"/>
    <property type="project" value="UniProtKB-KW"/>
</dbReference>
<keyword evidence="8 13" id="KW-0378">Hydrolase</keyword>
<dbReference type="PANTHER" id="PTHR33308:SF9">
    <property type="entry name" value="PEPTIDOGLYCAN HYDROLASE FLGJ"/>
    <property type="match status" value="1"/>
</dbReference>
<dbReference type="FunFam" id="2.10.70.40:FF:000001">
    <property type="entry name" value="Flagellar assembly peptidoglycan hydrolase FlgJ"/>
    <property type="match status" value="1"/>
</dbReference>
<dbReference type="InterPro" id="IPR013377">
    <property type="entry name" value="FlgJ"/>
</dbReference>
<evidence type="ECO:0000256" key="6">
    <source>
        <dbReference type="ARBA" id="ARBA00022764"/>
    </source>
</evidence>
<name>A0A5R8ZAN9_9PSED</name>
<dbReference type="Proteomes" id="UP000309819">
    <property type="component" value="Unassembled WGS sequence"/>
</dbReference>
<evidence type="ECO:0000256" key="7">
    <source>
        <dbReference type="ARBA" id="ARBA00022795"/>
    </source>
</evidence>
<feature type="domain" description="Mannosyl-glycoprotein endo-beta-N-acetylglucosamidase-like" evidence="12">
    <location>
        <begin position="225"/>
        <end position="385"/>
    </location>
</feature>
<keyword evidence="10" id="KW-0961">Cell wall biogenesis/degradation</keyword>
<comment type="function">
    <text evidence="1">Flagellum-specific muramidase which hydrolyzes the peptidoglycan layer to assemble the rod structure in the periplasmic space.</text>
</comment>
<keyword evidence="9 13" id="KW-0326">Glycosidase</keyword>
<dbReference type="GO" id="GO:0044780">
    <property type="term" value="P:bacterial-type flagellum assembly"/>
    <property type="evidence" value="ECO:0007669"/>
    <property type="project" value="InterPro"/>
</dbReference>
<evidence type="ECO:0000256" key="4">
    <source>
        <dbReference type="ARBA" id="ARBA00007974"/>
    </source>
</evidence>
<dbReference type="GO" id="GO:0071555">
    <property type="term" value="P:cell wall organization"/>
    <property type="evidence" value="ECO:0007669"/>
    <property type="project" value="UniProtKB-KW"/>
</dbReference>
<evidence type="ECO:0000313" key="13">
    <source>
        <dbReference type="EMBL" id="TLP62873.1"/>
    </source>
</evidence>
<dbReference type="AlphaFoldDB" id="A0A5R8ZAN9"/>
<evidence type="ECO:0000256" key="11">
    <source>
        <dbReference type="ARBA" id="ARBA00030835"/>
    </source>
</evidence>
<reference evidence="13 14" key="1">
    <citation type="submission" date="2019-05" db="EMBL/GenBank/DDBJ databases">
        <title>Pseudomonas sp. SC006 isolated from lettuce that can produce HBGAs.</title>
        <authorList>
            <person name="Wang D."/>
            <person name="Liao N."/>
            <person name="Liu D."/>
            <person name="Zhang Z."/>
            <person name="Zou S."/>
        </authorList>
    </citation>
    <scope>NUCLEOTIDE SEQUENCE [LARGE SCALE GENOMIC DNA]</scope>
    <source>
        <strain evidence="13 14">SC006</strain>
    </source>
</reference>
<comment type="similarity">
    <text evidence="4">In the C-terminal section; belongs to the glycosyl hydrolase 73 family.</text>
</comment>
<dbReference type="GO" id="GO:0004040">
    <property type="term" value="F:amidase activity"/>
    <property type="evidence" value="ECO:0007669"/>
    <property type="project" value="InterPro"/>
</dbReference>
<comment type="similarity">
    <text evidence="3">In the N-terminal section; belongs to the FlgJ family.</text>
</comment>
<accession>A0A5R8ZAN9</accession>
<dbReference type="InterPro" id="IPR002901">
    <property type="entry name" value="MGlyc_endo_b_GlcNAc-like_dom"/>
</dbReference>
<dbReference type="InterPro" id="IPR019301">
    <property type="entry name" value="Flagellar_prot_FlgJ_N"/>
</dbReference>
<keyword evidence="13" id="KW-0282">Flagellum</keyword>
<dbReference type="SMART" id="SM00047">
    <property type="entry name" value="LYZ2"/>
    <property type="match status" value="1"/>
</dbReference>
<keyword evidence="13" id="KW-0966">Cell projection</keyword>
<gene>
    <name evidence="13" type="primary">flgJ</name>
    <name evidence="13" type="ORF">FEM01_05070</name>
</gene>
<keyword evidence="13" id="KW-0969">Cilium</keyword>
<dbReference type="Gene3D" id="2.10.70.40">
    <property type="entry name" value="peptidoglycan hydrolase"/>
    <property type="match status" value="1"/>
</dbReference>
<dbReference type="RefSeq" id="WP_138218215.1">
    <property type="nucleotide sequence ID" value="NZ_VAUO01000002.1"/>
</dbReference>
<evidence type="ECO:0000256" key="3">
    <source>
        <dbReference type="ARBA" id="ARBA00006880"/>
    </source>
</evidence>
<proteinExistence type="inferred from homology"/>
<evidence type="ECO:0000256" key="8">
    <source>
        <dbReference type="ARBA" id="ARBA00022801"/>
    </source>
</evidence>
<evidence type="ECO:0000259" key="12">
    <source>
        <dbReference type="SMART" id="SM00047"/>
    </source>
</evidence>
<keyword evidence="6" id="KW-0574">Periplasm</keyword>
<comment type="subcellular location">
    <subcellularLocation>
        <location evidence="2">Periplasm</location>
    </subcellularLocation>
</comment>
<dbReference type="GO" id="GO:0071973">
    <property type="term" value="P:bacterial-type flagellum-dependent cell motility"/>
    <property type="evidence" value="ECO:0007669"/>
    <property type="project" value="TreeGrafter"/>
</dbReference>
<evidence type="ECO:0000256" key="9">
    <source>
        <dbReference type="ARBA" id="ARBA00023295"/>
    </source>
</evidence>
<dbReference type="OrthoDB" id="289937at2"/>
<evidence type="ECO:0000256" key="5">
    <source>
        <dbReference type="ARBA" id="ARBA00013433"/>
    </source>
</evidence>
<comment type="caution">
    <text evidence="13">The sequence shown here is derived from an EMBL/GenBank/DDBJ whole genome shotgun (WGS) entry which is preliminary data.</text>
</comment>
<dbReference type="PANTHER" id="PTHR33308">
    <property type="entry name" value="PEPTIDOGLYCAN HYDROLASE FLGJ"/>
    <property type="match status" value="1"/>
</dbReference>
<evidence type="ECO:0000256" key="10">
    <source>
        <dbReference type="ARBA" id="ARBA00023316"/>
    </source>
</evidence>
<dbReference type="Gene3D" id="1.10.530.10">
    <property type="match status" value="1"/>
</dbReference>
<protein>
    <recommendedName>
        <fullName evidence="5">Peptidoglycan hydrolase FlgJ</fullName>
    </recommendedName>
    <alternativeName>
        <fullName evidence="11">Muramidase FlgJ</fullName>
    </alternativeName>
</protein>
<evidence type="ECO:0000256" key="1">
    <source>
        <dbReference type="ARBA" id="ARBA00002954"/>
    </source>
</evidence>
<keyword evidence="14" id="KW-1185">Reference proteome</keyword>